<dbReference type="PANTHER" id="PTHR13650">
    <property type="entry name" value="SPATACSIN"/>
    <property type="match status" value="1"/>
</dbReference>
<feature type="domain" description="Spatacsin C-terminal" evidence="1">
    <location>
        <begin position="1940"/>
        <end position="2231"/>
    </location>
</feature>
<dbReference type="Pfam" id="PF14649">
    <property type="entry name" value="Spatacsin_C"/>
    <property type="match status" value="1"/>
</dbReference>
<dbReference type="InterPro" id="IPR028103">
    <property type="entry name" value="Spatacsin"/>
</dbReference>
<dbReference type="GO" id="GO:0007409">
    <property type="term" value="P:axonogenesis"/>
    <property type="evidence" value="ECO:0007669"/>
    <property type="project" value="TreeGrafter"/>
</dbReference>
<comment type="caution">
    <text evidence="2">The sequence shown here is derived from an EMBL/GenBank/DDBJ whole genome shotgun (WGS) entry which is preliminary data.</text>
</comment>
<proteinExistence type="predicted"/>
<dbReference type="InterPro" id="IPR028107">
    <property type="entry name" value="Spatacsin_C_dom"/>
</dbReference>
<reference evidence="2" key="1">
    <citation type="submission" date="2021-03" db="EMBL/GenBank/DDBJ databases">
        <authorList>
            <person name="Bekaert M."/>
        </authorList>
    </citation>
    <scope>NUCLEOTIDE SEQUENCE</scope>
</reference>
<dbReference type="GO" id="GO:0007268">
    <property type="term" value="P:chemical synaptic transmission"/>
    <property type="evidence" value="ECO:0007669"/>
    <property type="project" value="TreeGrafter"/>
</dbReference>
<sequence>MADIQSPEILKCYIHRFGISLSFKDITSLKICQSQRYISIEKENSLLEIIKLDTKQNNVKPVEIESIKQIVWCTDHSNTVEGSFVCLKQDGSLLCYNKHTKIVLQQNINEVIVQEDKIDFEDFKLATYYGNHLIVKIKDELVVMEIQQAGYKIMTSIVIPNNPVAHNVYDILTDFVAVFDRRFSDKTSLTSTAVYNITNGDIVATVNLSRTNIETDRMLSWGFTPDLKYLIVMENTFTITSINIESYTQQFPSCVTKTKLKDIQFSNNEVLNTIHVGDSTWRRKLLTIHDQNSKLPTKPWYFEHKSNSSNVKPQTSRWRASGFGRKSRTKSQSSISKLEGDKKIHLPATLQGMNIIDIVVGKFTVSLHLQSPKENVICVCDIQKQTYNIQRLPVKCFVMLSAQSQFPHLVAMETHLTCIVPCIEQEEFVSLMMTYAGASVADVLCHINKWGRCSLPLHTLEIGVKHRQLDTVVFFLKSKENLFSSTKSYVTSPASPPVASPSWSFSSNHYDNIIQLQPALELLIQSISDNLTDSQSQDFVKRLSDITLEFLYGLLSDALDVQESVKYKMNNESEVEDMKKSIDVILEDIADIRQCLRKIEREKKLKDGIDEVKRVPDTNHKALGNKTDDEIIQDAVLSNTIPTVQASLLEKGDNSRADINHITNCSIVRAVKYLWEKQSKPAIAILSNLGLNVNSKLWEVAAICEDRTIRDFIIEELTGRKCLTEEQMEIVEYVNELEKKYPTSSFSSAVKDARKQEVPLDRLENIFLSFGDSPEYDLSSECGDLSAMVSGDHQNIGKYSHVLLDWVQRWDPDTKDLVIMEEDPKELKLVHLRYLLRYNKLEKLLLWIQKAVEKDFPIMHQLLEHLDECTSYIKLVITEACARKGVFLKTEEFNTLVSDLRLVGGALELPHPLSNSTLEELENFHRDFIQYCVKNNLPTVVWQYCTTHKLSYSWLKKFLHSNEECCWLSMLVSMYRLRHKPNDCSAMVDASISNGQLIWSLKKPEIGEIMKNGEVLTAMATVMYSENKLQQIVGDQNSAPVILGIENTELEKALQIFPKLHSALFPALAKESAQNDVTIYQLLMDNAPFDPRKLFGWQPVNTLASDESPKEMPYFSQPDLVNKYGYTEKIRYMYYLKQGRPSFAFVSFLAEAYDMEPTGITQQRIQDATNTALWIGVKNFSNTQVASTCVVFMEMLGQDTCILRTYLQELVQKNDNDIVSWICACVLKRGKHAKLLLQKLEDAILNNLDKETINRTSFEAGQKWTIAVLFCHLLHIPLTTKYLELTAKSDRWLPFLWFSQMHQYSKEQLQSQLYHFKSQHLQQHLHYVIENAEVKAQGAKVTEKSHDKKKGNKDVRSNLYSRIGLAKDINQERSSSEDEIEIQDVRNSSIEIDETELIIRDSEAVSDDLFSVVFHAQSSRSPWKYLLVSGVTVYNPILTELAVCLENASLITCMCGWLVCMMNEQEHDRFLEDYGKTIWKKHLQEFKEAVSLAASSDGNDYQQTTVLHDSDWIQQTTYKILLHHFTHTTNLAVLLFKFEVPDFGKLSRLLNIAVNNQILDAARDLSTAAKLNSDHVTLSEVRNKKQQLQKSSVWKSATARNKFWLQCSEIFKKNKAESIISHFYKEEAEKIEDFLEKSFLYQLCLDHLESCKDPPPYEELYRQMWVCRIQYKTKHKGTMPTVEDIDDVFQSTDTIKQHHKIDSSLNIKEDTALNGIMEELLENGQVCECCHLSAEFKHYNRNLTIILTCIRLALGEVSIRENMDMDMVNLVSGGPGKLHRASVSMPAMLTKSSSSDLMVPMGPVTYSCFGIEMEKVVVTMETLCSHCNHGNQFCKQIINCFIISLVLATSYESVVNSEAFDILRSLLETNFPHKVKLAADFLSNSSLSPAEVAGFLSESFVTSYKVKHGLIAVKDKRELIFNESIGVVTQFIKLCPDPSLLGDRLLDAVTSLSVDQDLMSPKVLAMQTDLLILAHSCHTVACNMEGISNVLRAARAMTACLQSTQQFSLMVQLLTGIGRFGEMTYIFDSIKQNERFELLLKKGIDREDSLKLAMLDYLKRYHPKDKETYDMVAHNFMLHRQIAQTLETRANSTLDGLKGKTLENTPDVQTTLQNIIQYFTDAAESYFKEKCVRHAQKCVRQARLVALQLHYLPAGNQLLHLSDEEADDVICQHPKFLEALILSQSYGRRSCWSDALCHNVIMNGDFRYLKDFKQHLKLSPPQIKEAAERYQHTPNKTNSSLNNLKKLLTFCKDIKLQYSLAVEFSLKDMVTSLENGDSGAYIKDIIANKT</sequence>
<accession>A0A8S3S4V5</accession>
<protein>
    <submittedName>
        <fullName evidence="2">SPG11</fullName>
    </submittedName>
</protein>
<dbReference type="EMBL" id="CAJPWZ010001472">
    <property type="protein sequence ID" value="CAG2216154.1"/>
    <property type="molecule type" value="Genomic_DNA"/>
</dbReference>
<evidence type="ECO:0000313" key="3">
    <source>
        <dbReference type="Proteomes" id="UP000683360"/>
    </source>
</evidence>
<dbReference type="GO" id="GO:0048489">
    <property type="term" value="P:synaptic vesicle transport"/>
    <property type="evidence" value="ECO:0007669"/>
    <property type="project" value="TreeGrafter"/>
</dbReference>
<dbReference type="GO" id="GO:0045202">
    <property type="term" value="C:synapse"/>
    <property type="evidence" value="ECO:0007669"/>
    <property type="project" value="TreeGrafter"/>
</dbReference>
<dbReference type="GO" id="GO:0030425">
    <property type="term" value="C:dendrite"/>
    <property type="evidence" value="ECO:0007669"/>
    <property type="project" value="TreeGrafter"/>
</dbReference>
<dbReference type="GO" id="GO:0030424">
    <property type="term" value="C:axon"/>
    <property type="evidence" value="ECO:0007669"/>
    <property type="project" value="TreeGrafter"/>
</dbReference>
<evidence type="ECO:0000259" key="1">
    <source>
        <dbReference type="Pfam" id="PF14649"/>
    </source>
</evidence>
<keyword evidence="3" id="KW-1185">Reference proteome</keyword>
<organism evidence="2 3">
    <name type="scientific">Mytilus edulis</name>
    <name type="common">Blue mussel</name>
    <dbReference type="NCBI Taxonomy" id="6550"/>
    <lineage>
        <taxon>Eukaryota</taxon>
        <taxon>Metazoa</taxon>
        <taxon>Spiralia</taxon>
        <taxon>Lophotrochozoa</taxon>
        <taxon>Mollusca</taxon>
        <taxon>Bivalvia</taxon>
        <taxon>Autobranchia</taxon>
        <taxon>Pteriomorphia</taxon>
        <taxon>Mytilida</taxon>
        <taxon>Mytiloidea</taxon>
        <taxon>Mytilidae</taxon>
        <taxon>Mytilinae</taxon>
        <taxon>Mytilus</taxon>
    </lineage>
</organism>
<evidence type="ECO:0000313" key="2">
    <source>
        <dbReference type="EMBL" id="CAG2216154.1"/>
    </source>
</evidence>
<dbReference type="Proteomes" id="UP000683360">
    <property type="component" value="Unassembled WGS sequence"/>
</dbReference>
<name>A0A8S3S4V5_MYTED</name>
<gene>
    <name evidence="2" type="ORF">MEDL_29914</name>
</gene>
<dbReference type="GO" id="GO:0005737">
    <property type="term" value="C:cytoplasm"/>
    <property type="evidence" value="ECO:0007669"/>
    <property type="project" value="TreeGrafter"/>
</dbReference>
<dbReference type="GO" id="GO:0008088">
    <property type="term" value="P:axo-dendritic transport"/>
    <property type="evidence" value="ECO:0007669"/>
    <property type="project" value="TreeGrafter"/>
</dbReference>
<dbReference type="OrthoDB" id="2018754at2759"/>
<dbReference type="PANTHER" id="PTHR13650:SF0">
    <property type="entry name" value="SPATACSIN"/>
    <property type="match status" value="1"/>
</dbReference>